<dbReference type="PATRIC" id="fig|547559.17.peg.1503"/>
<dbReference type="EC" id="2.1.1.-" evidence="2"/>
<dbReference type="InterPro" id="IPR050508">
    <property type="entry name" value="Methyltransf_Superfamily"/>
</dbReference>
<protein>
    <submittedName>
        <fullName evidence="2">S-adenosylmethionine-dependent methyltransferase</fullName>
        <ecNumber evidence="2">2.1.1.-</ecNumber>
    </submittedName>
    <submittedName>
        <fullName evidence="3">Type 11 methyltransferase</fullName>
    </submittedName>
</protein>
<dbReference type="eggNOG" id="arCOG01782">
    <property type="taxonomic scope" value="Archaea"/>
</dbReference>
<keyword evidence="2" id="KW-0489">Methyltransferase</keyword>
<feature type="domain" description="Methyltransferase" evidence="1">
    <location>
        <begin position="45"/>
        <end position="136"/>
    </location>
</feature>
<evidence type="ECO:0000313" key="4">
    <source>
        <dbReference type="Proteomes" id="UP000001879"/>
    </source>
</evidence>
<accession>D3SYD2</accession>
<organism evidence="2 4">
    <name type="scientific">Natrialba magadii (strain ATCC 43099 / DSM 3394 / CCM 3739 / CIP 104546 / IAM 13178 / JCM 8861 / NBRC 102185 / NCIMB 2190 / MS3)</name>
    <name type="common">Natronobacterium magadii</name>
    <dbReference type="NCBI Taxonomy" id="547559"/>
    <lineage>
        <taxon>Archaea</taxon>
        <taxon>Methanobacteriati</taxon>
        <taxon>Methanobacteriota</taxon>
        <taxon>Stenosarchaea group</taxon>
        <taxon>Halobacteria</taxon>
        <taxon>Halobacteriales</taxon>
        <taxon>Natrialbaceae</taxon>
        <taxon>Natrialba</taxon>
    </lineage>
</organism>
<dbReference type="AlphaFoldDB" id="D3SYD2"/>
<dbReference type="HOGENOM" id="CLU_060397_2_0_2"/>
<evidence type="ECO:0000313" key="3">
    <source>
        <dbReference type="EMBL" id="ELY30900.1"/>
    </source>
</evidence>
<dbReference type="STRING" id="547559.Nmag_2543"/>
<dbReference type="EMBL" id="AOHS01000029">
    <property type="protein sequence ID" value="ELY30900.1"/>
    <property type="molecule type" value="Genomic_DNA"/>
</dbReference>
<keyword evidence="4" id="KW-1185">Reference proteome</keyword>
<dbReference type="InterPro" id="IPR041698">
    <property type="entry name" value="Methyltransf_25"/>
</dbReference>
<dbReference type="Proteomes" id="UP000001879">
    <property type="component" value="Chromosome"/>
</dbReference>
<keyword evidence="2" id="KW-0808">Transferase</keyword>
<proteinExistence type="predicted"/>
<dbReference type="RefSeq" id="WP_004215264.1">
    <property type="nucleotide sequence ID" value="NC_013922.1"/>
</dbReference>
<dbReference type="GO" id="GO:0008168">
    <property type="term" value="F:methyltransferase activity"/>
    <property type="evidence" value="ECO:0007669"/>
    <property type="project" value="UniProtKB-KW"/>
</dbReference>
<dbReference type="Gene3D" id="3.40.50.150">
    <property type="entry name" value="Vaccinia Virus protein VP39"/>
    <property type="match status" value="1"/>
</dbReference>
<evidence type="ECO:0000313" key="2">
    <source>
        <dbReference type="EMBL" id="ADD06103.1"/>
    </source>
</evidence>
<evidence type="ECO:0000259" key="1">
    <source>
        <dbReference type="Pfam" id="PF13649"/>
    </source>
</evidence>
<reference evidence="2 4" key="2">
    <citation type="journal article" date="2012" name="BMC Genomics">
        <title>A comparative genomics perspective on the genetic content of the alkaliphilic haloarchaeon Natrialba magadii ATCC 43099T.</title>
        <authorList>
            <person name="Siddaramappa S."/>
            <person name="Challacombe J.F."/>
            <person name="Decastro R.E."/>
            <person name="Pfeiffer F."/>
            <person name="Sastre D.E."/>
            <person name="Gimenez M.I."/>
            <person name="Paggi R.A."/>
            <person name="Detter J.C."/>
            <person name="Davenport K.W."/>
            <person name="Goodwin L.A."/>
            <person name="Kyrpides N."/>
            <person name="Tapia R."/>
            <person name="Pitluck S."/>
            <person name="Lucas S."/>
            <person name="Woyke T."/>
            <person name="Maupin-Furlow J.A."/>
        </authorList>
    </citation>
    <scope>NUCLEOTIDE SEQUENCE [LARGE SCALE GENOMIC DNA]</scope>
    <source>
        <strain evidence="2">ATCC 43099</strain>
        <strain evidence="4">ATCC 43099 / DSM 3394 / CCM 3739 / CIP 104546 / IAM 13178 / JCM 8861 / NBRC 102185 / NCIMB 2190 / MS3</strain>
    </source>
</reference>
<dbReference type="InterPro" id="IPR029063">
    <property type="entry name" value="SAM-dependent_MTases_sf"/>
</dbReference>
<dbReference type="GeneID" id="8825398"/>
<name>D3SYD2_NATMM</name>
<dbReference type="OrthoDB" id="8915at2157"/>
<dbReference type="Pfam" id="PF13649">
    <property type="entry name" value="Methyltransf_25"/>
    <property type="match status" value="1"/>
</dbReference>
<reference evidence="2" key="4">
    <citation type="submission" date="2016-09" db="EMBL/GenBank/DDBJ databases">
        <authorList>
            <person name="Pfeiffer F."/>
        </authorList>
    </citation>
    <scope>NUCLEOTIDE SEQUENCE</scope>
    <source>
        <strain evidence="2">ATCC 43099</strain>
    </source>
</reference>
<evidence type="ECO:0000313" key="5">
    <source>
        <dbReference type="Proteomes" id="UP000011543"/>
    </source>
</evidence>
<reference evidence="3 5" key="3">
    <citation type="journal article" date="2014" name="PLoS Genet.">
        <title>Phylogenetically driven sequencing of extremely halophilic archaea reveals strategies for static and dynamic osmo-response.</title>
        <authorList>
            <person name="Becker E.A."/>
            <person name="Seitzer P.M."/>
            <person name="Tritt A."/>
            <person name="Larsen D."/>
            <person name="Krusor M."/>
            <person name="Yao A.I."/>
            <person name="Wu D."/>
            <person name="Madern D."/>
            <person name="Eisen J.A."/>
            <person name="Darling A.E."/>
            <person name="Facciotti M.T."/>
        </authorList>
    </citation>
    <scope>NUCLEOTIDE SEQUENCE [LARGE SCALE GENOMIC DNA]</scope>
    <source>
        <strain evidence="5">ATCC 43099 / DSM 3394 / CCM 3739 / CIP 104546 / IAM 13178 / JCM 8861 / NBRC 102185 / NCIMB 2190 / MS3</strain>
        <strain evidence="3">MS-3</strain>
    </source>
</reference>
<sequence length="210" mass="22940">MVDKEVVLQGYEDIADVYAEERSPSDAEQKALASFLKKIPTESRVLDAGCGGGEPVLQHLSSQSQRAIGLDFSAQQLEKAQSNAPEARLLRGDMTRLPLPDSTVDAVLAYHSLIHVPAGEHQAVIDEFARVLRPGGQLLVSEGPGEWQGTNPDWLDAATEMQWYIAGAEATRVQLENAGFQIETEYGAPNTLAEDEEASWIFFDATLDRT</sequence>
<dbReference type="CDD" id="cd02440">
    <property type="entry name" value="AdoMet_MTases"/>
    <property type="match status" value="1"/>
</dbReference>
<dbReference type="PaxDb" id="547559-Nmag_2543"/>
<dbReference type="GO" id="GO:0032259">
    <property type="term" value="P:methylation"/>
    <property type="evidence" value="ECO:0007669"/>
    <property type="project" value="UniProtKB-KW"/>
</dbReference>
<gene>
    <name evidence="2" type="ordered locus">Nmag_2543</name>
    <name evidence="3" type="ORF">C500_07678</name>
</gene>
<dbReference type="PANTHER" id="PTHR42912">
    <property type="entry name" value="METHYLTRANSFERASE"/>
    <property type="match status" value="1"/>
</dbReference>
<dbReference type="EMBL" id="CP001932">
    <property type="protein sequence ID" value="ADD06103.1"/>
    <property type="molecule type" value="Genomic_DNA"/>
</dbReference>
<dbReference type="SUPFAM" id="SSF53335">
    <property type="entry name" value="S-adenosyl-L-methionine-dependent methyltransferases"/>
    <property type="match status" value="1"/>
</dbReference>
<dbReference type="Proteomes" id="UP000011543">
    <property type="component" value="Unassembled WGS sequence"/>
</dbReference>
<dbReference type="KEGG" id="nmg:Nmag_2543"/>
<reference evidence="4" key="1">
    <citation type="submission" date="2010-02" db="EMBL/GenBank/DDBJ databases">
        <title>Complete sequence of chromosome of Natrialba magadii ATCC 43099.</title>
        <authorList>
            <consortium name="US DOE Joint Genome Institute"/>
            <person name="Lucas S."/>
            <person name="Copeland A."/>
            <person name="Lapidus A."/>
            <person name="Cheng J.-F."/>
            <person name="Bruce D."/>
            <person name="Goodwin L."/>
            <person name="Pitluck S."/>
            <person name="Davenport K."/>
            <person name="Saunders E."/>
            <person name="Detter J.C."/>
            <person name="Han C."/>
            <person name="Tapia R."/>
            <person name="Land M."/>
            <person name="Hauser L."/>
            <person name="Kyrpides N."/>
            <person name="Mikhailova N."/>
            <person name="De Castro R.E."/>
            <person name="Maupin-Furlow J.A."/>
            <person name="Woyke T."/>
        </authorList>
    </citation>
    <scope>NUCLEOTIDE SEQUENCE [LARGE SCALE GENOMIC DNA]</scope>
    <source>
        <strain evidence="4">ATCC 43099 / DSM 3394 / CCM 3739 / CIP 104546 / IAM 13178 / JCM 8861 / NBRC 102185 / NCIMB 2190 / MS3</strain>
    </source>
</reference>